<dbReference type="GO" id="GO:0003684">
    <property type="term" value="F:damaged DNA binding"/>
    <property type="evidence" value="ECO:0007669"/>
    <property type="project" value="InterPro"/>
</dbReference>
<proteinExistence type="inferred from homology"/>
<dbReference type="EC" id="4.2.99.18" evidence="3"/>
<evidence type="ECO:0000256" key="1">
    <source>
        <dbReference type="ARBA" id="ARBA00004123"/>
    </source>
</evidence>
<dbReference type="GO" id="GO:0034039">
    <property type="term" value="F:8-oxo-7,8-dihydroguanine DNA N-glycosylase activity"/>
    <property type="evidence" value="ECO:0007669"/>
    <property type="project" value="TreeGrafter"/>
</dbReference>
<dbReference type="EMBL" id="GEBQ01021411">
    <property type="protein sequence ID" value="JAT18566.1"/>
    <property type="molecule type" value="Transcribed_RNA"/>
</dbReference>
<dbReference type="GO" id="GO:0006285">
    <property type="term" value="P:base-excision repair, AP site formation"/>
    <property type="evidence" value="ECO:0007669"/>
    <property type="project" value="TreeGrafter"/>
</dbReference>
<dbReference type="InterPro" id="IPR012904">
    <property type="entry name" value="OGG_N"/>
</dbReference>
<keyword evidence="7" id="KW-0456">Lyase</keyword>
<dbReference type="InterPro" id="IPR023170">
    <property type="entry name" value="HhH_base_excis_C"/>
</dbReference>
<evidence type="ECO:0000256" key="7">
    <source>
        <dbReference type="ARBA" id="ARBA00023239"/>
    </source>
</evidence>
<name>A0A1B6L4H6_9HEMI</name>
<dbReference type="InterPro" id="IPR003265">
    <property type="entry name" value="HhH-GPD_domain"/>
</dbReference>
<dbReference type="Gene3D" id="3.30.310.40">
    <property type="match status" value="1"/>
</dbReference>
<feature type="domain" description="HhH-GPD" evidence="13">
    <location>
        <begin position="148"/>
        <end position="320"/>
    </location>
</feature>
<dbReference type="PANTHER" id="PTHR10242:SF2">
    <property type="entry name" value="N-GLYCOSYLASE_DNA LYASE"/>
    <property type="match status" value="1"/>
</dbReference>
<evidence type="ECO:0000256" key="2">
    <source>
        <dbReference type="ARBA" id="ARBA00010679"/>
    </source>
</evidence>
<dbReference type="AlphaFoldDB" id="A0A1B6L4H6"/>
<keyword evidence="5" id="KW-0378">Hydrolase</keyword>
<evidence type="ECO:0000256" key="4">
    <source>
        <dbReference type="ARBA" id="ARBA00022763"/>
    </source>
</evidence>
<comment type="catalytic activity">
    <reaction evidence="11">
        <text>2'-deoxyribonucleotide-(2'-deoxyribose 5'-phosphate)-2'-deoxyribonucleotide-DNA = a 3'-end 2'-deoxyribonucleotide-(2,3-dehydro-2,3-deoxyribose 5'-phosphate)-DNA + a 5'-end 5'-phospho-2'-deoxyribonucleoside-DNA + H(+)</text>
        <dbReference type="Rhea" id="RHEA:66592"/>
        <dbReference type="Rhea" id="RHEA-COMP:13180"/>
        <dbReference type="Rhea" id="RHEA-COMP:16897"/>
        <dbReference type="Rhea" id="RHEA-COMP:17067"/>
        <dbReference type="ChEBI" id="CHEBI:15378"/>
        <dbReference type="ChEBI" id="CHEBI:136412"/>
        <dbReference type="ChEBI" id="CHEBI:157695"/>
        <dbReference type="ChEBI" id="CHEBI:167181"/>
        <dbReference type="EC" id="4.2.99.18"/>
    </reaction>
</comment>
<evidence type="ECO:0000256" key="3">
    <source>
        <dbReference type="ARBA" id="ARBA00012720"/>
    </source>
</evidence>
<protein>
    <recommendedName>
        <fullName evidence="12">N-glycosylase/DNA lyase</fullName>
        <ecNumber evidence="3">4.2.99.18</ecNumber>
    </recommendedName>
</protein>
<dbReference type="GO" id="GO:0005634">
    <property type="term" value="C:nucleus"/>
    <property type="evidence" value="ECO:0007669"/>
    <property type="project" value="UniProtKB-SubCell"/>
</dbReference>
<dbReference type="Gene3D" id="1.10.340.30">
    <property type="entry name" value="Hypothetical protein, domain 2"/>
    <property type="match status" value="1"/>
</dbReference>
<dbReference type="SUPFAM" id="SSF55945">
    <property type="entry name" value="TATA-box binding protein-like"/>
    <property type="match status" value="1"/>
</dbReference>
<reference evidence="14" key="1">
    <citation type="submission" date="2015-11" db="EMBL/GenBank/DDBJ databases">
        <title>De novo transcriptome assembly of four potential Pierce s Disease insect vectors from Arizona vineyards.</title>
        <authorList>
            <person name="Tassone E.E."/>
        </authorList>
    </citation>
    <scope>NUCLEOTIDE SEQUENCE</scope>
</reference>
<accession>A0A1B6L4H6</accession>
<comment type="subcellular location">
    <subcellularLocation>
        <location evidence="1">Nucleus</location>
    </subcellularLocation>
</comment>
<dbReference type="Pfam" id="PF07934">
    <property type="entry name" value="OGG_N"/>
    <property type="match status" value="1"/>
</dbReference>
<evidence type="ECO:0000256" key="11">
    <source>
        <dbReference type="ARBA" id="ARBA00044632"/>
    </source>
</evidence>
<evidence type="ECO:0000256" key="9">
    <source>
        <dbReference type="ARBA" id="ARBA00023268"/>
    </source>
</evidence>
<evidence type="ECO:0000256" key="10">
    <source>
        <dbReference type="ARBA" id="ARBA00023295"/>
    </source>
</evidence>
<keyword evidence="9" id="KW-0511">Multifunctional enzyme</keyword>
<dbReference type="PANTHER" id="PTHR10242">
    <property type="entry name" value="8-OXOGUANINE DNA GLYCOSYLASE"/>
    <property type="match status" value="1"/>
</dbReference>
<evidence type="ECO:0000256" key="5">
    <source>
        <dbReference type="ARBA" id="ARBA00022801"/>
    </source>
</evidence>
<dbReference type="Gene3D" id="1.10.1670.10">
    <property type="entry name" value="Helix-hairpin-Helix base-excision DNA repair enzymes (C-terminal)"/>
    <property type="match status" value="1"/>
</dbReference>
<dbReference type="InterPro" id="IPR011257">
    <property type="entry name" value="DNA_glycosylase"/>
</dbReference>
<dbReference type="GO" id="GO:0006289">
    <property type="term" value="P:nucleotide-excision repair"/>
    <property type="evidence" value="ECO:0007669"/>
    <property type="project" value="InterPro"/>
</dbReference>
<dbReference type="InterPro" id="IPR052054">
    <property type="entry name" value="Oxidative_DNA_repair_enzyme"/>
</dbReference>
<dbReference type="SUPFAM" id="SSF48150">
    <property type="entry name" value="DNA-glycosylase"/>
    <property type="match status" value="1"/>
</dbReference>
<keyword evidence="6" id="KW-0234">DNA repair</keyword>
<evidence type="ECO:0000256" key="12">
    <source>
        <dbReference type="ARBA" id="ARBA00073127"/>
    </source>
</evidence>
<dbReference type="FunFam" id="1.10.1670.10:FF:000005">
    <property type="entry name" value="N-glycosylase/DNA lyase OGG1"/>
    <property type="match status" value="1"/>
</dbReference>
<evidence type="ECO:0000259" key="13">
    <source>
        <dbReference type="SMART" id="SM00478"/>
    </source>
</evidence>
<sequence>MEGKIYCRACDLQLHVTFNCGQCYRWNLQKDGSWIGVFHHCIWTVKHENDHLFYKVNGNYKRALVENDNLKDILPKYLKAANISEQNIGDEVLLDCLLWDYFRLFEDLDKHYRRWSECDSNFREKADKFYGLRMLKQDSEEILITFVCSSNTTIKRITGMVEKLCSMFGEKVGEVNGNLYYDFPDISKLAKPSVVKELQMAKFGYRASYIVESACKIMQMGGKDWFRRLNSLTYREAKLEMTKLSGIGEKVADCICLMGLDHLNAIPVDTHVFQISKRYIPELRDKKTVNTSTYRRIGNHFRDLFGYHAGWAHVVLFCADLKMHQPVNSNAPIKKNSRNKRLSKVVVSKYFAALNVQSTTKT</sequence>
<dbReference type="CDD" id="cd00056">
    <property type="entry name" value="ENDO3c"/>
    <property type="match status" value="1"/>
</dbReference>
<comment type="similarity">
    <text evidence="2">Belongs to the type-1 OGG1 family.</text>
</comment>
<dbReference type="SMART" id="SM00478">
    <property type="entry name" value="ENDO3c"/>
    <property type="match status" value="1"/>
</dbReference>
<keyword evidence="4" id="KW-0227">DNA damage</keyword>
<keyword evidence="10" id="KW-0326">Glycosidase</keyword>
<evidence type="ECO:0000313" key="14">
    <source>
        <dbReference type="EMBL" id="JAT18566.1"/>
    </source>
</evidence>
<organism evidence="14">
    <name type="scientific">Graphocephala atropunctata</name>
    <dbReference type="NCBI Taxonomy" id="36148"/>
    <lineage>
        <taxon>Eukaryota</taxon>
        <taxon>Metazoa</taxon>
        <taxon>Ecdysozoa</taxon>
        <taxon>Arthropoda</taxon>
        <taxon>Hexapoda</taxon>
        <taxon>Insecta</taxon>
        <taxon>Pterygota</taxon>
        <taxon>Neoptera</taxon>
        <taxon>Paraneoptera</taxon>
        <taxon>Hemiptera</taxon>
        <taxon>Auchenorrhyncha</taxon>
        <taxon>Membracoidea</taxon>
        <taxon>Cicadellidae</taxon>
        <taxon>Cicadellinae</taxon>
        <taxon>Cicadellini</taxon>
        <taxon>Graphocephala</taxon>
    </lineage>
</organism>
<dbReference type="Pfam" id="PF00730">
    <property type="entry name" value="HhH-GPD"/>
    <property type="match status" value="1"/>
</dbReference>
<evidence type="ECO:0000256" key="6">
    <source>
        <dbReference type="ARBA" id="ARBA00023204"/>
    </source>
</evidence>
<evidence type="ECO:0000256" key="8">
    <source>
        <dbReference type="ARBA" id="ARBA00023242"/>
    </source>
</evidence>
<dbReference type="GO" id="GO:0140078">
    <property type="term" value="F:class I DNA-(apurinic or apyrimidinic site) endonuclease activity"/>
    <property type="evidence" value="ECO:0007669"/>
    <property type="project" value="UniProtKB-EC"/>
</dbReference>
<gene>
    <name evidence="14" type="ORF">g.7055</name>
</gene>
<keyword evidence="8" id="KW-0539">Nucleus</keyword>